<accession>A0A6J5S5Z1</accession>
<protein>
    <submittedName>
        <fullName evidence="2">Helix-turn-helix domain containing protein</fullName>
    </submittedName>
</protein>
<dbReference type="Pfam" id="PF12728">
    <property type="entry name" value="HTH_17"/>
    <property type="match status" value="1"/>
</dbReference>
<name>A0A6J5S5Z1_9CAUD</name>
<dbReference type="InterPro" id="IPR009061">
    <property type="entry name" value="DNA-bd_dom_put_sf"/>
</dbReference>
<feature type="domain" description="Helix-turn-helix" evidence="1">
    <location>
        <begin position="31"/>
        <end position="74"/>
    </location>
</feature>
<dbReference type="SUPFAM" id="SSF46955">
    <property type="entry name" value="Putative DNA-binding domain"/>
    <property type="match status" value="1"/>
</dbReference>
<organism evidence="2">
    <name type="scientific">uncultured Caudovirales phage</name>
    <dbReference type="NCBI Taxonomy" id="2100421"/>
    <lineage>
        <taxon>Viruses</taxon>
        <taxon>Duplodnaviria</taxon>
        <taxon>Heunggongvirae</taxon>
        <taxon>Uroviricota</taxon>
        <taxon>Caudoviricetes</taxon>
        <taxon>Peduoviridae</taxon>
        <taxon>Maltschvirus</taxon>
        <taxon>Maltschvirus maltsch</taxon>
    </lineage>
</organism>
<evidence type="ECO:0000313" key="2">
    <source>
        <dbReference type="EMBL" id="CAB4203937.1"/>
    </source>
</evidence>
<reference evidence="2" key="1">
    <citation type="submission" date="2020-05" db="EMBL/GenBank/DDBJ databases">
        <authorList>
            <person name="Chiriac C."/>
            <person name="Salcher M."/>
            <person name="Ghai R."/>
            <person name="Kavagutti S V."/>
        </authorList>
    </citation>
    <scope>NUCLEOTIDE SEQUENCE</scope>
</reference>
<sequence>MNESEKIINLLENILLELKNNNSTNETENFLSRKQAAEFLKCDLTSLWLWTKKGKLQSYGIGGSVFYKHSELERAMFAKKKPKLKTT</sequence>
<proteinExistence type="predicted"/>
<evidence type="ECO:0000259" key="1">
    <source>
        <dbReference type="Pfam" id="PF12728"/>
    </source>
</evidence>
<dbReference type="InterPro" id="IPR041657">
    <property type="entry name" value="HTH_17"/>
</dbReference>
<gene>
    <name evidence="2" type="ORF">UFOVP1393_10</name>
</gene>
<dbReference type="EMBL" id="LR797338">
    <property type="protein sequence ID" value="CAB4203937.1"/>
    <property type="molecule type" value="Genomic_DNA"/>
</dbReference>